<dbReference type="EMBL" id="MGDD01000074">
    <property type="protein sequence ID" value="OGL47422.1"/>
    <property type="molecule type" value="Genomic_DNA"/>
</dbReference>
<evidence type="ECO:0000313" key="1">
    <source>
        <dbReference type="EMBL" id="OGL47422.1"/>
    </source>
</evidence>
<gene>
    <name evidence="1" type="ORF">A2161_09105</name>
</gene>
<dbReference type="AlphaFoldDB" id="A0A1F7S0T3"/>
<reference evidence="1 2" key="1">
    <citation type="journal article" date="2016" name="Nat. Commun.">
        <title>Thousands of microbial genomes shed light on interconnected biogeochemical processes in an aquifer system.</title>
        <authorList>
            <person name="Anantharaman K."/>
            <person name="Brown C.T."/>
            <person name="Hug L.A."/>
            <person name="Sharon I."/>
            <person name="Castelle C.J."/>
            <person name="Probst A.J."/>
            <person name="Thomas B.C."/>
            <person name="Singh A."/>
            <person name="Wilkins M.J."/>
            <person name="Karaoz U."/>
            <person name="Brodie E.L."/>
            <person name="Williams K.H."/>
            <person name="Hubbard S.S."/>
            <person name="Banfield J.F."/>
        </authorList>
    </citation>
    <scope>NUCLEOTIDE SEQUENCE [LARGE SCALE GENOMIC DNA]</scope>
</reference>
<dbReference type="Proteomes" id="UP000179266">
    <property type="component" value="Unassembled WGS sequence"/>
</dbReference>
<organism evidence="1 2">
    <name type="scientific">Candidatus Schekmanbacteria bacterium RBG_13_48_7</name>
    <dbReference type="NCBI Taxonomy" id="1817878"/>
    <lineage>
        <taxon>Bacteria</taxon>
        <taxon>Candidatus Schekmaniibacteriota</taxon>
    </lineage>
</organism>
<evidence type="ECO:0000313" key="2">
    <source>
        <dbReference type="Proteomes" id="UP000179266"/>
    </source>
</evidence>
<protein>
    <submittedName>
        <fullName evidence="1">Uncharacterized protein</fullName>
    </submittedName>
</protein>
<comment type="caution">
    <text evidence="1">The sequence shown here is derived from an EMBL/GenBank/DDBJ whole genome shotgun (WGS) entry which is preliminary data.</text>
</comment>
<sequence>MLQGICHNCSVLQSRVPDRKDDVISNHNCSKCGKKLVEIDFNLFKIVPVNCGIFILIKER</sequence>
<name>A0A1F7S0T3_9BACT</name>
<accession>A0A1F7S0T3</accession>
<proteinExistence type="predicted"/>